<organism evidence="1 2">
    <name type="scientific">Prunus dulcis</name>
    <name type="common">Almond</name>
    <name type="synonym">Amygdalus dulcis</name>
    <dbReference type="NCBI Taxonomy" id="3755"/>
    <lineage>
        <taxon>Eukaryota</taxon>
        <taxon>Viridiplantae</taxon>
        <taxon>Streptophyta</taxon>
        <taxon>Embryophyta</taxon>
        <taxon>Tracheophyta</taxon>
        <taxon>Spermatophyta</taxon>
        <taxon>Magnoliopsida</taxon>
        <taxon>eudicotyledons</taxon>
        <taxon>Gunneridae</taxon>
        <taxon>Pentapetalae</taxon>
        <taxon>rosids</taxon>
        <taxon>fabids</taxon>
        <taxon>Rosales</taxon>
        <taxon>Rosaceae</taxon>
        <taxon>Amygdaloideae</taxon>
        <taxon>Amygdaleae</taxon>
        <taxon>Prunus</taxon>
    </lineage>
</organism>
<gene>
    <name evidence="1" type="ORF">L3X38_033774</name>
</gene>
<evidence type="ECO:0000313" key="1">
    <source>
        <dbReference type="EMBL" id="KAI5324701.1"/>
    </source>
</evidence>
<evidence type="ECO:0000313" key="2">
    <source>
        <dbReference type="Proteomes" id="UP001054821"/>
    </source>
</evidence>
<protein>
    <submittedName>
        <fullName evidence="1">Uncharacterized protein</fullName>
    </submittedName>
</protein>
<accession>A0AAD4VHM5</accession>
<keyword evidence="2" id="KW-1185">Reference proteome</keyword>
<sequence length="241" mass="27157">MFIAGREKIRYLTRTIPEHAPDAVTYDNCQETWELVVDSILISWFYYWEVYSLLQYLPLCKAVFQKNGYPKWWDSYKERRACEGHDTPRSRKEGKTTVCTTELTPLIVAVSHVLSITSTLSGVDTAHLQQSSNIGLALLAIDSQKDYGWILDYGAIDHMMFDASLIHNHRSLASSTVANTNGVPSPITGSVDLTHSLTLEHTLLVPTPSKKFVNYSANNKTIKLFSINLSHFLSSSVSQQR</sequence>
<comment type="caution">
    <text evidence="1">The sequence shown here is derived from an EMBL/GenBank/DDBJ whole genome shotgun (WGS) entry which is preliminary data.</text>
</comment>
<dbReference type="AlphaFoldDB" id="A0AAD4VHM5"/>
<name>A0AAD4VHM5_PRUDU</name>
<dbReference type="EMBL" id="JAJFAZ020000006">
    <property type="protein sequence ID" value="KAI5324701.1"/>
    <property type="molecule type" value="Genomic_DNA"/>
</dbReference>
<reference evidence="1 2" key="1">
    <citation type="journal article" date="2022" name="G3 (Bethesda)">
        <title>Whole-genome sequence and methylome profiling of the almond [Prunus dulcis (Mill.) D.A. Webb] cultivar 'Nonpareil'.</title>
        <authorList>
            <person name="D'Amico-Willman K.M."/>
            <person name="Ouma W.Z."/>
            <person name="Meulia T."/>
            <person name="Sideli G.M."/>
            <person name="Gradziel T.M."/>
            <person name="Fresnedo-Ramirez J."/>
        </authorList>
    </citation>
    <scope>NUCLEOTIDE SEQUENCE [LARGE SCALE GENOMIC DNA]</scope>
    <source>
        <strain evidence="1">Clone GOH B32 T37-40</strain>
    </source>
</reference>
<dbReference type="Proteomes" id="UP001054821">
    <property type="component" value="Chromosome 6"/>
</dbReference>
<proteinExistence type="predicted"/>